<feature type="non-terminal residue" evidence="1">
    <location>
        <position position="43"/>
    </location>
</feature>
<comment type="caution">
    <text evidence="1">The sequence shown here is derived from an EMBL/GenBank/DDBJ whole genome shotgun (WGS) entry which is preliminary data.</text>
</comment>
<proteinExistence type="predicted"/>
<accession>X1T5K3</accession>
<dbReference type="AlphaFoldDB" id="X1T5K3"/>
<protein>
    <submittedName>
        <fullName evidence="1">Uncharacterized protein</fullName>
    </submittedName>
</protein>
<name>X1T5K3_9ZZZZ</name>
<organism evidence="1">
    <name type="scientific">marine sediment metagenome</name>
    <dbReference type="NCBI Taxonomy" id="412755"/>
    <lineage>
        <taxon>unclassified sequences</taxon>
        <taxon>metagenomes</taxon>
        <taxon>ecological metagenomes</taxon>
    </lineage>
</organism>
<reference evidence="1" key="1">
    <citation type="journal article" date="2014" name="Front. Microbiol.">
        <title>High frequency of phylogenetically diverse reductive dehalogenase-homologous genes in deep subseafloor sedimentary metagenomes.</title>
        <authorList>
            <person name="Kawai M."/>
            <person name="Futagami T."/>
            <person name="Toyoda A."/>
            <person name="Takaki Y."/>
            <person name="Nishi S."/>
            <person name="Hori S."/>
            <person name="Arai W."/>
            <person name="Tsubouchi T."/>
            <person name="Morono Y."/>
            <person name="Uchiyama I."/>
            <person name="Ito T."/>
            <person name="Fujiyama A."/>
            <person name="Inagaki F."/>
            <person name="Takami H."/>
        </authorList>
    </citation>
    <scope>NUCLEOTIDE SEQUENCE</scope>
    <source>
        <strain evidence="1">Expedition CK06-06</strain>
    </source>
</reference>
<gene>
    <name evidence="1" type="ORF">S12H4_12892</name>
</gene>
<dbReference type="EMBL" id="BARW01006150">
    <property type="protein sequence ID" value="GAI86666.1"/>
    <property type="molecule type" value="Genomic_DNA"/>
</dbReference>
<sequence>MKKIDLIVDRLAAIQGKGKNRKDIELSVRIGLAENALLNSFCE</sequence>
<evidence type="ECO:0000313" key="1">
    <source>
        <dbReference type="EMBL" id="GAI86666.1"/>
    </source>
</evidence>